<dbReference type="SUPFAM" id="SSF51197">
    <property type="entry name" value="Clavaminate synthase-like"/>
    <property type="match status" value="1"/>
</dbReference>
<keyword evidence="2" id="KW-1185">Reference proteome</keyword>
<evidence type="ECO:0000313" key="2">
    <source>
        <dbReference type="Proteomes" id="UP000030856"/>
    </source>
</evidence>
<accession>A0A0B0HBU5</accession>
<protein>
    <recommendedName>
        <fullName evidence="3">Fe2OG dioxygenase domain-containing protein</fullName>
    </recommendedName>
</protein>
<evidence type="ECO:0000313" key="1">
    <source>
        <dbReference type="EMBL" id="KHF24881.1"/>
    </source>
</evidence>
<proteinExistence type="predicted"/>
<dbReference type="Proteomes" id="UP000030856">
    <property type="component" value="Unassembled WGS sequence"/>
</dbReference>
<dbReference type="EMBL" id="JRAA01000002">
    <property type="protein sequence ID" value="KHF24881.1"/>
    <property type="molecule type" value="Genomic_DNA"/>
</dbReference>
<dbReference type="eggNOG" id="ENOG5033K4P">
    <property type="taxonomic scope" value="Bacteria"/>
</dbReference>
<reference evidence="1 2" key="1">
    <citation type="journal article" date="2014" name="BMC Genomics">
        <title>The genome of the intracellular bacterium of the coastal bivalve, Solemya velum: a blueprint for thriving in and out of symbiosis.</title>
        <authorList>
            <person name="Dmytrenko O."/>
            <person name="Russell S.L."/>
            <person name="Loo W.T."/>
            <person name="Fontanez K.M."/>
            <person name="Liao L."/>
            <person name="Roeselers G."/>
            <person name="Sharma R."/>
            <person name="Stewart F.J."/>
            <person name="Newton I.L."/>
            <person name="Woyke T."/>
            <person name="Wu D."/>
            <person name="Lang J.M."/>
            <person name="Eisen J.A."/>
            <person name="Cavanaugh C.M."/>
        </authorList>
    </citation>
    <scope>NUCLEOTIDE SEQUENCE [LARGE SCALE GENOMIC DNA]</scope>
    <source>
        <strain evidence="1 2">WH</strain>
    </source>
</reference>
<sequence>MFYQLTSKTFSAAMSSPDNTGVSCHHINNLQLLDAVRQRFEQLLDDESTNKTHHFDGRFENIYPDKSRFPEMDQLSVFLLDLARQRLGTEAELQLGYWFNLMGPGHTTSLHTHEENDELLSGVCYLQVPDESGDIVFPAGDNTHRLTPQTGDVYLFSPSLPHLVEKNCSSENRLSVAFNIGPRR</sequence>
<gene>
    <name evidence="1" type="ORF">JV46_08500</name>
</gene>
<dbReference type="Gene3D" id="2.60.120.620">
    <property type="entry name" value="q2cbj1_9rhob like domain"/>
    <property type="match status" value="1"/>
</dbReference>
<dbReference type="AlphaFoldDB" id="A0A0B0HBU5"/>
<evidence type="ECO:0008006" key="3">
    <source>
        <dbReference type="Google" id="ProtNLM"/>
    </source>
</evidence>
<organism evidence="1 2">
    <name type="scientific">Solemya velum gill symbiont</name>
    <dbReference type="NCBI Taxonomy" id="2340"/>
    <lineage>
        <taxon>Bacteria</taxon>
        <taxon>Pseudomonadati</taxon>
        <taxon>Pseudomonadota</taxon>
        <taxon>Gammaproteobacteria</taxon>
        <taxon>sulfur-oxidizing symbionts</taxon>
    </lineage>
</organism>
<name>A0A0B0HBU5_SOVGS</name>
<comment type="caution">
    <text evidence="1">The sequence shown here is derived from an EMBL/GenBank/DDBJ whole genome shotgun (WGS) entry which is preliminary data.</text>
</comment>
<dbReference type="STRING" id="2340.JV46_08500"/>